<dbReference type="RefSeq" id="XP_004027285.1">
    <property type="nucleotide sequence ID" value="XM_004027236.1"/>
</dbReference>
<dbReference type="AlphaFoldDB" id="G0R3L8"/>
<dbReference type="eggNOG" id="ENOG502SJ6P">
    <property type="taxonomic scope" value="Eukaryota"/>
</dbReference>
<dbReference type="GeneID" id="14904009"/>
<dbReference type="EMBL" id="GL984307">
    <property type="protein sequence ID" value="EGR27940.1"/>
    <property type="molecule type" value="Genomic_DNA"/>
</dbReference>
<dbReference type="OMA" id="KSIPCIN"/>
<evidence type="ECO:0000313" key="1">
    <source>
        <dbReference type="EMBL" id="EGR27940.1"/>
    </source>
</evidence>
<sequence>MKYFKIDYNGIINKQKNIKFNKLTTKQQTLKIYKKIVLISILNIKRTRLIQKSNRSSYEQFLFLQNKYWRFGFYILYNIYRNIFFFFNRQIYTKIVCICIYKQVYDPNPPKSYMNSQRFMIALNIYQDDRNFIERPYFNITMLLGNYVREKDIYKRDKIELQLEQCTEAHWQKISKEKDFVEEYNNLGKDYLCPSMDNDIYIQGMFASTIFNFIQIVVSECKNSTSPNASNNRKWNPICAPNDLVQSKLKSKGNFGLSIFHNNYVLNVDQPQNYYTEFLNDKLYYTFIPQKMTKLSDIYFQDIVVENDESLLPFVDIQQRNFLIQENNDQHETIELERKDGKYVVATFRKSPYVTKISRQYKKLSQLMSELGGFVQIIFIVFGIFMTRYNNTNFTMDLANKLYIFEDLNKQKNEKKNQHMNLDYQKVKNKVRKVVYKITRKDPIFQQYMQKELENKQSLTEFQQIQQKSKKEYLIAQFNKILMKKDKIQLGISYYLSNLTFNLLFYSKQNQYIQKASQLMHQDLDIINILDKIQQIDKIKNILLDKDQQKIFNFNEKPKIKFKQKFDIDKMDLKNIQQILTSKVNQSKEIQQQNKSALETSQPLKRSITANINGLITQKVEFDTLDSYKKLYNSYYNLQNENTIGIKREQNIKLFYLYTFQKIINRINMRLIKGLGEQLLQIFNLSDSIRKRYSQYQNIENKNNLGKNYETLPFDDVILSKRTSNQSPQTSIQNNKQILFIKKGNNSIFYDENKSIRNSFFDVKKVNQKNETITQRNTNQIIRNVSFQNQNDIDVTDEEFQTKGNYIKNISELNYLSQKYDSKHKKFSKEVFFDVKDD</sequence>
<gene>
    <name evidence="1" type="ORF">IMG5_186260</name>
</gene>
<dbReference type="PANTHER" id="PTHR31398:SF0">
    <property type="entry name" value="MEIOTIC NUCLEAR DIVISION PROTEIN 1 HOMOLOG"/>
    <property type="match status" value="1"/>
</dbReference>
<proteinExistence type="predicted"/>
<dbReference type="InParanoid" id="G0R3L8"/>
<evidence type="ECO:0000313" key="2">
    <source>
        <dbReference type="Proteomes" id="UP000008983"/>
    </source>
</evidence>
<dbReference type="GO" id="GO:0005634">
    <property type="term" value="C:nucleus"/>
    <property type="evidence" value="ECO:0007669"/>
    <property type="project" value="TreeGrafter"/>
</dbReference>
<organism evidence="1 2">
    <name type="scientific">Ichthyophthirius multifiliis</name>
    <name type="common">White spot disease agent</name>
    <name type="synonym">Ich</name>
    <dbReference type="NCBI Taxonomy" id="5932"/>
    <lineage>
        <taxon>Eukaryota</taxon>
        <taxon>Sar</taxon>
        <taxon>Alveolata</taxon>
        <taxon>Ciliophora</taxon>
        <taxon>Intramacronucleata</taxon>
        <taxon>Oligohymenophorea</taxon>
        <taxon>Hymenostomatida</taxon>
        <taxon>Ophryoglenina</taxon>
        <taxon>Ichthyophthirius</taxon>
    </lineage>
</organism>
<dbReference type="PANTHER" id="PTHR31398">
    <property type="entry name" value="MEIOTIC NUCLEAR DIVISION PROTEIN 1 HOMOLOG"/>
    <property type="match status" value="1"/>
</dbReference>
<dbReference type="GO" id="GO:0007131">
    <property type="term" value="P:reciprocal meiotic recombination"/>
    <property type="evidence" value="ECO:0007669"/>
    <property type="project" value="TreeGrafter"/>
</dbReference>
<dbReference type="OrthoDB" id="297833at2759"/>
<keyword evidence="2" id="KW-1185">Reference proteome</keyword>
<name>G0R3L8_ICHMU</name>
<reference evidence="1 2" key="1">
    <citation type="submission" date="2011-07" db="EMBL/GenBank/DDBJ databases">
        <authorList>
            <person name="Coyne R."/>
            <person name="Brami D."/>
            <person name="Johnson J."/>
            <person name="Hostetler J."/>
            <person name="Hannick L."/>
            <person name="Clark T."/>
            <person name="Cassidy-Hanley D."/>
            <person name="Inman J."/>
        </authorList>
    </citation>
    <scope>NUCLEOTIDE SEQUENCE [LARGE SCALE GENOMIC DNA]</scope>
    <source>
        <strain evidence="1 2">G5</strain>
    </source>
</reference>
<accession>G0R3L8</accession>
<protein>
    <submittedName>
        <fullName evidence="1">Uncharacterized protein</fullName>
    </submittedName>
</protein>
<dbReference type="Proteomes" id="UP000008983">
    <property type="component" value="Unassembled WGS sequence"/>
</dbReference>